<dbReference type="RefSeq" id="WP_087481987.1">
    <property type="nucleotide sequence ID" value="NZ_AP024883.1"/>
</dbReference>
<keyword evidence="1" id="KW-0175">Coiled coil</keyword>
<sequence>MNSYQEHLQEVVGTSLDALYAQQQKLASQRRSAQYSLYYAQGAQLTAADNLDTVSEQLESVRLINQQGVKNDNLMNNLVASTHLIQSNSATTVSNSATAATNVQTAATAVAKLAADIGSALNIAAAACYGTDIYKKTLEANAFIRETANQAEYASQKAMEASSSSSEVIAKELESTATRSKAELEKLLAASQAQFKALSSARVADQEALSTARQTEKKAEGALEDAQSAESAIDGTVQASNDTLNFNLAAVAQGDQQITVSFQPFTPAFSQLPEQCAAQLGKTDGSLPAPAPHYFVFIVSADKKSSVKLEQVESTFAEFQKERFTEVLSKDAKGNYQTVLKCDTCLDFGGKPLERGRDYLVYMYAVLDLAYQKYIGSYSNVLSSASPAVTLLTPLPVAENISFDEDSREITFNVTMNMKQEPEFRVMLLPAYQPLTGGLMVAPLPTASTSALNFYFNQSIAMQVSSANYQLAHIESTTLKNGKLVHQMSADLSGDMTDNFGNPLIAGMLYIPVVLVTPAPGIAQGSYASSLSALDIDPILIIPNENYLAQEQSSTADKPAPVSAEKDDGEDKKARRANKKSESDDDQE</sequence>
<dbReference type="EMBL" id="JAWRCO010000001">
    <property type="protein sequence ID" value="MDW6002501.1"/>
    <property type="molecule type" value="Genomic_DNA"/>
</dbReference>
<dbReference type="EMBL" id="FXXI01000007">
    <property type="protein sequence ID" value="SMS01969.1"/>
    <property type="molecule type" value="Genomic_DNA"/>
</dbReference>
<organism evidence="4 5">
    <name type="scientific">Vibrio mangrovi</name>
    <dbReference type="NCBI Taxonomy" id="474394"/>
    <lineage>
        <taxon>Bacteria</taxon>
        <taxon>Pseudomonadati</taxon>
        <taxon>Pseudomonadota</taxon>
        <taxon>Gammaproteobacteria</taxon>
        <taxon>Vibrionales</taxon>
        <taxon>Vibrionaceae</taxon>
        <taxon>Vibrio</taxon>
    </lineage>
</organism>
<keyword evidence="6" id="KW-1185">Reference proteome</keyword>
<evidence type="ECO:0000256" key="2">
    <source>
        <dbReference type="SAM" id="MobiDB-lite"/>
    </source>
</evidence>
<evidence type="ECO:0000313" key="4">
    <source>
        <dbReference type="EMBL" id="SMS01969.1"/>
    </source>
</evidence>
<evidence type="ECO:0000256" key="1">
    <source>
        <dbReference type="SAM" id="Coils"/>
    </source>
</evidence>
<proteinExistence type="predicted"/>
<reference evidence="3 6" key="2">
    <citation type="submission" date="2023-11" db="EMBL/GenBank/DDBJ databases">
        <title>Plant-associative lifestyle of Vibrio porteresiae and its evolutionary dynamics.</title>
        <authorList>
            <person name="Rameshkumar N."/>
            <person name="Kirti K."/>
        </authorList>
    </citation>
    <scope>NUCLEOTIDE SEQUENCE [LARGE SCALE GENOMIC DNA]</scope>
    <source>
        <strain evidence="3 6">MSSRF38</strain>
    </source>
</reference>
<dbReference type="AlphaFoldDB" id="A0A1Y6IWD9"/>
<feature type="coiled-coil region" evidence="1">
    <location>
        <begin position="170"/>
        <end position="232"/>
    </location>
</feature>
<reference evidence="4 5" key="1">
    <citation type="submission" date="2017-05" db="EMBL/GenBank/DDBJ databases">
        <authorList>
            <person name="Song R."/>
            <person name="Chenine A.L."/>
            <person name="Ruprecht R.M."/>
        </authorList>
    </citation>
    <scope>NUCLEOTIDE SEQUENCE [LARGE SCALE GENOMIC DNA]</scope>
    <source>
        <strain evidence="4 5">CECT 7927</strain>
    </source>
</reference>
<dbReference type="Proteomes" id="UP001283366">
    <property type="component" value="Unassembled WGS sequence"/>
</dbReference>
<name>A0A1Y6IWD9_9VIBR</name>
<feature type="region of interest" description="Disordered" evidence="2">
    <location>
        <begin position="550"/>
        <end position="588"/>
    </location>
</feature>
<evidence type="ECO:0000313" key="6">
    <source>
        <dbReference type="Proteomes" id="UP001283366"/>
    </source>
</evidence>
<dbReference type="OrthoDB" id="723689at2"/>
<gene>
    <name evidence="3" type="ORF">SBX37_06450</name>
    <name evidence="4" type="ORF">VIM7927_03280</name>
</gene>
<dbReference type="Proteomes" id="UP000196125">
    <property type="component" value="Unassembled WGS sequence"/>
</dbReference>
<feature type="compositionally biased region" description="Basic and acidic residues" evidence="2">
    <location>
        <begin position="564"/>
        <end position="573"/>
    </location>
</feature>
<evidence type="ECO:0000313" key="5">
    <source>
        <dbReference type="Proteomes" id="UP000196125"/>
    </source>
</evidence>
<protein>
    <submittedName>
        <fullName evidence="4">Uncharacterized protein</fullName>
    </submittedName>
</protein>
<accession>A0A1Y6IWD9</accession>
<evidence type="ECO:0000313" key="3">
    <source>
        <dbReference type="EMBL" id="MDW6002501.1"/>
    </source>
</evidence>